<evidence type="ECO:0008006" key="3">
    <source>
        <dbReference type="Google" id="ProtNLM"/>
    </source>
</evidence>
<dbReference type="AlphaFoldDB" id="A0AAU8PG18"/>
<organism evidence="1 2">
    <name type="scientific">Desulfofundulus kuznetsovii (strain DSM 6115 / VKM B-1805 / 17)</name>
    <name type="common">Desulfotomaculum kuznetsovii</name>
    <dbReference type="NCBI Taxonomy" id="760568"/>
    <lineage>
        <taxon>Bacteria</taxon>
        <taxon>Bacillati</taxon>
        <taxon>Bacillota</taxon>
        <taxon>Clostridia</taxon>
        <taxon>Eubacteriales</taxon>
        <taxon>Peptococcaceae</taxon>
        <taxon>Desulfofundulus</taxon>
    </lineage>
</organism>
<gene>
    <name evidence="1" type="ordered locus">Desku_1117</name>
</gene>
<evidence type="ECO:0000313" key="2">
    <source>
        <dbReference type="Proteomes" id="UP000009229"/>
    </source>
</evidence>
<dbReference type="Proteomes" id="UP000009229">
    <property type="component" value="Chromosome"/>
</dbReference>
<name>A0AAU8PG18_DESK7</name>
<sequence>MSLTAFIPEIWSARLLANLHKALVYGQEGIINRDYEGDVRYGNTVRINRIGAIAVGDYTPNTPIGEPQQLSGDQRTLVIDQANYFHFYVDDVDAAQMNVRLMDDAMREAAYALADVMDQFLAGKYVEAGNTIGDDTTPVQITKDTAYDIIVDAGIKLDQANVPRSNRFIVVPPAIYGVLLKSSLFVEAAKSGSTDTLRNGEVGTISGFKVLTSNNVPTVNGAFKVLAGHPMAITFASQIEKTEAYRPEKRFADAVKGLAVYGAKVIVPEALVCLTLTV</sequence>
<accession>A0AAU8PG18</accession>
<dbReference type="RefSeq" id="WP_013822219.1">
    <property type="nucleotide sequence ID" value="NC_015573.1"/>
</dbReference>
<reference evidence="2" key="1">
    <citation type="submission" date="2011-05" db="EMBL/GenBank/DDBJ databases">
        <title>Complete sequence of Desulfotomaculum kuznetsovii DSM 6115.</title>
        <authorList>
            <person name="Lucas S."/>
            <person name="Han J."/>
            <person name="Lapidus A."/>
            <person name="Cheng J.-F."/>
            <person name="Goodwin L."/>
            <person name="Pitluck S."/>
            <person name="Peters L."/>
            <person name="Mikhailova N."/>
            <person name="Lu M."/>
            <person name="Saunders E."/>
            <person name="Han C."/>
            <person name="Tapia R."/>
            <person name="Land M."/>
            <person name="Hauser L."/>
            <person name="Kyrpides N."/>
            <person name="Ivanova N."/>
            <person name="Pagani I."/>
            <person name="Nazina T."/>
            <person name="Ivanova A."/>
            <person name="Parshina S."/>
            <person name="Kuever J."/>
            <person name="Muyzer G."/>
            <person name="Plugge C."/>
            <person name="Stams A."/>
            <person name="Woyke T."/>
        </authorList>
    </citation>
    <scope>NUCLEOTIDE SEQUENCE [LARGE SCALE GENOMIC DNA]</scope>
    <source>
        <strain evidence="2">DSM 6115 / VKM B-1805 / 17</strain>
    </source>
</reference>
<evidence type="ECO:0000313" key="1">
    <source>
        <dbReference type="EMBL" id="AEG14704.1"/>
    </source>
</evidence>
<dbReference type="Pfam" id="PF25209">
    <property type="entry name" value="Phage_capsid_4"/>
    <property type="match status" value="1"/>
</dbReference>
<proteinExistence type="predicted"/>
<dbReference type="SUPFAM" id="SSF56563">
    <property type="entry name" value="Major capsid protein gp5"/>
    <property type="match status" value="1"/>
</dbReference>
<keyword evidence="2" id="KW-1185">Reference proteome</keyword>
<dbReference type="KEGG" id="dku:Desku_1117"/>
<dbReference type="EMBL" id="CP002770">
    <property type="protein sequence ID" value="AEG14704.1"/>
    <property type="molecule type" value="Genomic_DNA"/>
</dbReference>
<protein>
    <recommendedName>
        <fullName evidence="3">P22 coat protein-protein 5 domain protein</fullName>
    </recommendedName>
</protein>